<feature type="compositionally biased region" description="Basic and acidic residues" evidence="1">
    <location>
        <begin position="243"/>
        <end position="255"/>
    </location>
</feature>
<dbReference type="EMBL" id="CALNXK010000047">
    <property type="protein sequence ID" value="CAH3130179.1"/>
    <property type="molecule type" value="Genomic_DNA"/>
</dbReference>
<evidence type="ECO:0000256" key="3">
    <source>
        <dbReference type="SAM" id="SignalP"/>
    </source>
</evidence>
<evidence type="ECO:0000313" key="5">
    <source>
        <dbReference type="Proteomes" id="UP001159405"/>
    </source>
</evidence>
<organism evidence="4 5">
    <name type="scientific">Porites lobata</name>
    <dbReference type="NCBI Taxonomy" id="104759"/>
    <lineage>
        <taxon>Eukaryota</taxon>
        <taxon>Metazoa</taxon>
        <taxon>Cnidaria</taxon>
        <taxon>Anthozoa</taxon>
        <taxon>Hexacorallia</taxon>
        <taxon>Scleractinia</taxon>
        <taxon>Fungiina</taxon>
        <taxon>Poritidae</taxon>
        <taxon>Porites</taxon>
    </lineage>
</organism>
<feature type="compositionally biased region" description="Basic and acidic residues" evidence="1">
    <location>
        <begin position="201"/>
        <end position="215"/>
    </location>
</feature>
<keyword evidence="2" id="KW-0812">Transmembrane</keyword>
<keyword evidence="2" id="KW-0472">Membrane</keyword>
<feature type="region of interest" description="Disordered" evidence="1">
    <location>
        <begin position="196"/>
        <end position="255"/>
    </location>
</feature>
<gene>
    <name evidence="4" type="ORF">PLOB_00034459</name>
</gene>
<proteinExistence type="predicted"/>
<accession>A0ABN8P1F5</accession>
<sequence>MRNVAVDISILFCIAHVLVADQRAHPGRVRREQASLPPNATTVNTKHYDIAHFTCTALGQDTVRWKREGEELKEEDLGVAILSTLKETGSLESHLLIAVTSDDLRGKYECFSSADSNEAQETFFIGKDPDLEGKLTKEETSAIILALSITIVLVSFIALFLCRGNRRLKKARAADLAERSRARKGHHGARVNLAVEEEIIEERQPGTEVKTEPENRNNNSPEVVGNYHDRPQSQTVGVPEVIGRPRPEDERSTQF</sequence>
<keyword evidence="2" id="KW-1133">Transmembrane helix</keyword>
<keyword evidence="5" id="KW-1185">Reference proteome</keyword>
<evidence type="ECO:0008006" key="6">
    <source>
        <dbReference type="Google" id="ProtNLM"/>
    </source>
</evidence>
<feature type="signal peptide" evidence="3">
    <location>
        <begin position="1"/>
        <end position="20"/>
    </location>
</feature>
<evidence type="ECO:0000256" key="2">
    <source>
        <dbReference type="SAM" id="Phobius"/>
    </source>
</evidence>
<reference evidence="4 5" key="1">
    <citation type="submission" date="2022-05" db="EMBL/GenBank/DDBJ databases">
        <authorList>
            <consortium name="Genoscope - CEA"/>
            <person name="William W."/>
        </authorList>
    </citation>
    <scope>NUCLEOTIDE SEQUENCE [LARGE SCALE GENOMIC DNA]</scope>
</reference>
<dbReference type="InterPro" id="IPR036179">
    <property type="entry name" value="Ig-like_dom_sf"/>
</dbReference>
<name>A0ABN8P1F5_9CNID</name>
<protein>
    <recommendedName>
        <fullName evidence="6">Ig-like domain-containing protein</fullName>
    </recommendedName>
</protein>
<dbReference type="Gene3D" id="2.60.40.10">
    <property type="entry name" value="Immunoglobulins"/>
    <property type="match status" value="1"/>
</dbReference>
<evidence type="ECO:0000313" key="4">
    <source>
        <dbReference type="EMBL" id="CAH3130179.1"/>
    </source>
</evidence>
<dbReference type="SUPFAM" id="SSF48726">
    <property type="entry name" value="Immunoglobulin"/>
    <property type="match status" value="1"/>
</dbReference>
<keyword evidence="3" id="KW-0732">Signal</keyword>
<evidence type="ECO:0000256" key="1">
    <source>
        <dbReference type="SAM" id="MobiDB-lite"/>
    </source>
</evidence>
<comment type="caution">
    <text evidence="4">The sequence shown here is derived from an EMBL/GenBank/DDBJ whole genome shotgun (WGS) entry which is preliminary data.</text>
</comment>
<dbReference type="Proteomes" id="UP001159405">
    <property type="component" value="Unassembled WGS sequence"/>
</dbReference>
<dbReference type="InterPro" id="IPR013783">
    <property type="entry name" value="Ig-like_fold"/>
</dbReference>
<feature type="chain" id="PRO_5046412442" description="Ig-like domain-containing protein" evidence="3">
    <location>
        <begin position="21"/>
        <end position="255"/>
    </location>
</feature>
<feature type="transmembrane region" description="Helical" evidence="2">
    <location>
        <begin position="142"/>
        <end position="162"/>
    </location>
</feature>